<keyword evidence="1" id="KW-0472">Membrane</keyword>
<evidence type="ECO:0000313" key="4">
    <source>
        <dbReference type="Proteomes" id="UP001516472"/>
    </source>
</evidence>
<reference evidence="3 4" key="1">
    <citation type="submission" date="2020-02" db="EMBL/GenBank/DDBJ databases">
        <authorList>
            <person name="Babadi Z.K."/>
            <person name="Risdian C."/>
            <person name="Ebrahimipour G.H."/>
            <person name="Wink J."/>
        </authorList>
    </citation>
    <scope>NUCLEOTIDE SEQUENCE [LARGE SCALE GENOMIC DNA]</scope>
    <source>
        <strain evidence="3 4">ZKHCc1 1396</strain>
    </source>
</reference>
<evidence type="ECO:0000259" key="2">
    <source>
        <dbReference type="Pfam" id="PF15648"/>
    </source>
</evidence>
<protein>
    <recommendedName>
        <fullName evidence="2">Tox-REase-5 domain-containing protein</fullName>
    </recommendedName>
</protein>
<evidence type="ECO:0000313" key="3">
    <source>
        <dbReference type="EMBL" id="MBE4752284.1"/>
    </source>
</evidence>
<feature type="transmembrane region" description="Helical" evidence="1">
    <location>
        <begin position="152"/>
        <end position="171"/>
    </location>
</feature>
<dbReference type="EMBL" id="JAAIYO010000011">
    <property type="protein sequence ID" value="MBE4752284.1"/>
    <property type="molecule type" value="Genomic_DNA"/>
</dbReference>
<dbReference type="Pfam" id="PF15648">
    <property type="entry name" value="Tox-REase-5"/>
    <property type="match status" value="1"/>
</dbReference>
<organism evidence="3 4">
    <name type="scientific">Corallococcus soli</name>
    <dbReference type="NCBI Taxonomy" id="2710757"/>
    <lineage>
        <taxon>Bacteria</taxon>
        <taxon>Pseudomonadati</taxon>
        <taxon>Myxococcota</taxon>
        <taxon>Myxococcia</taxon>
        <taxon>Myxococcales</taxon>
        <taxon>Cystobacterineae</taxon>
        <taxon>Myxococcaceae</taxon>
        <taxon>Corallococcus</taxon>
    </lineage>
</organism>
<dbReference type="RefSeq" id="WP_193429466.1">
    <property type="nucleotide sequence ID" value="NZ_JAAIYO010000011.1"/>
</dbReference>
<feature type="transmembrane region" description="Helical" evidence="1">
    <location>
        <begin position="178"/>
        <end position="196"/>
    </location>
</feature>
<sequence>MEARRAGVWMLLFVLCTGCAGGPTVRLRTAGGGPVRTHAPRAWDGRVPISARDFEAALSRLALEVPLTVRPSRTGRVVRAKAGEGAFLDQGLGFLLRDRYGKWCRAHEAPVDCLSLLEDGAGFSELDRLTFAVGMSLDPLRESLADAVDDTLNPSFFVAVVAGAVTSWVVLAAAPDPVFTKAAAVLAAVFLAYLGIESFLTVVRACGALKDATDRATTFQELEEAGEAFGRTLGPQVARLFVLAVTVLVSHGVTLGMSSALTLLPGYSEAAMLGASQAGFRLAVVQEVSEVAVVGGEVVVTLASTAVAMAAMGPPAAGGPPSAGGPGKWVQVEESMSERARAYQEQVTGAPRGAAYRLRNGDSQVDFDGFDPKEELLLEAKGPGYEKFIKDDMEMKDFFKGFRKMLEQAQRQSDISEGRRIRWMVAEKRFADILRKAFETSRFPIEVVHVPPVP</sequence>
<keyword evidence="1" id="KW-0812">Transmembrane</keyword>
<dbReference type="InterPro" id="IPR028904">
    <property type="entry name" value="Tox-REase-5_dom"/>
</dbReference>
<comment type="caution">
    <text evidence="3">The sequence shown here is derived from an EMBL/GenBank/DDBJ whole genome shotgun (WGS) entry which is preliminary data.</text>
</comment>
<evidence type="ECO:0000256" key="1">
    <source>
        <dbReference type="SAM" id="Phobius"/>
    </source>
</evidence>
<name>A0ABR9PWH8_9BACT</name>
<feature type="transmembrane region" description="Helical" evidence="1">
    <location>
        <begin position="240"/>
        <end position="264"/>
    </location>
</feature>
<keyword evidence="1" id="KW-1133">Transmembrane helix</keyword>
<keyword evidence="4" id="KW-1185">Reference proteome</keyword>
<gene>
    <name evidence="3" type="ORF">G4177_29375</name>
</gene>
<proteinExistence type="predicted"/>
<feature type="domain" description="Tox-REase-5" evidence="2">
    <location>
        <begin position="341"/>
        <end position="427"/>
    </location>
</feature>
<dbReference type="Proteomes" id="UP001516472">
    <property type="component" value="Unassembled WGS sequence"/>
</dbReference>
<accession>A0ABR9PWH8</accession>